<feature type="domain" description="ABC3 transporter permease C-terminal" evidence="7">
    <location>
        <begin position="275"/>
        <end position="384"/>
    </location>
</feature>
<dbReference type="RefSeq" id="WP_060567501.1">
    <property type="nucleotide sequence ID" value="NZ_CP040006.1"/>
</dbReference>
<evidence type="ECO:0000256" key="6">
    <source>
        <dbReference type="SAM" id="Phobius"/>
    </source>
</evidence>
<sequence length="396" mass="41447">MSNALSLRRVPLMTIRAHPIRSLIIAVLALAQAACVFGGLILVGAMRAELTLAERRLGADLVVYPTTCLNQVEKKRLLMLGTPVGCHQRRSALARMSSNEDIAAVSYQLYVSETLADGSTRWIVGFEPETDFALSPWIAEGEGASLPRGSVLVGSAVPGADGQSLSVFGRERPIGAHLLTTGSELDDAVFVSTDTLSDMMADARAAGEDIDASLDPRTDYSAALVRASDSDAIESVTNWINLYVRKVSAVRATEALVGAASGIRAHRGVAIGVLGATWIVLLGALIVVQVSLMNERMQELAVWRSIGASRSIMSRVMLSESSLLHAFGALVGVCLAAVTMPFVGDGSLVKTLATPATSLPLAGLSLVAVTCVGVVGTRLALARVSRAATGNKSVLV</sequence>
<keyword evidence="2" id="KW-1003">Cell membrane</keyword>
<evidence type="ECO:0000256" key="3">
    <source>
        <dbReference type="ARBA" id="ARBA00022692"/>
    </source>
</evidence>
<keyword evidence="5 6" id="KW-0472">Membrane</keyword>
<protein>
    <submittedName>
        <fullName evidence="8">Multidrug ABC transporter substrate-binding protein</fullName>
    </submittedName>
</protein>
<feature type="transmembrane region" description="Helical" evidence="6">
    <location>
        <begin position="323"/>
        <end position="343"/>
    </location>
</feature>
<organism evidence="8 9">
    <name type="scientific">Schaalia odontolytica</name>
    <dbReference type="NCBI Taxonomy" id="1660"/>
    <lineage>
        <taxon>Bacteria</taxon>
        <taxon>Bacillati</taxon>
        <taxon>Actinomycetota</taxon>
        <taxon>Actinomycetes</taxon>
        <taxon>Actinomycetales</taxon>
        <taxon>Actinomycetaceae</taxon>
        <taxon>Schaalia</taxon>
    </lineage>
</organism>
<evidence type="ECO:0000256" key="1">
    <source>
        <dbReference type="ARBA" id="ARBA00004651"/>
    </source>
</evidence>
<proteinExistence type="predicted"/>
<dbReference type="Proteomes" id="UP000054686">
    <property type="component" value="Unassembled WGS sequence"/>
</dbReference>
<comment type="caution">
    <text evidence="8">The sequence shown here is derived from an EMBL/GenBank/DDBJ whole genome shotgun (WGS) entry which is preliminary data.</text>
</comment>
<comment type="subcellular location">
    <subcellularLocation>
        <location evidence="1">Cell membrane</location>
        <topology evidence="1">Multi-pass membrane protein</topology>
    </subcellularLocation>
</comment>
<dbReference type="InterPro" id="IPR051125">
    <property type="entry name" value="ABC-4/HrtB_transporter"/>
</dbReference>
<evidence type="ECO:0000256" key="4">
    <source>
        <dbReference type="ARBA" id="ARBA00022989"/>
    </source>
</evidence>
<dbReference type="Pfam" id="PF02687">
    <property type="entry name" value="FtsX"/>
    <property type="match status" value="1"/>
</dbReference>
<dbReference type="PANTHER" id="PTHR43738:SF2">
    <property type="entry name" value="ABC TRANSPORTER PERMEASE"/>
    <property type="match status" value="1"/>
</dbReference>
<name>A0A0V8RRV5_9ACTO</name>
<evidence type="ECO:0000313" key="9">
    <source>
        <dbReference type="Proteomes" id="UP000054686"/>
    </source>
</evidence>
<keyword evidence="3 6" id="KW-0812">Transmembrane</keyword>
<evidence type="ECO:0000313" key="8">
    <source>
        <dbReference type="EMBL" id="KSW10650.1"/>
    </source>
</evidence>
<accession>A0A0V8RRV5</accession>
<dbReference type="OrthoDB" id="3252700at2"/>
<keyword evidence="4 6" id="KW-1133">Transmembrane helix</keyword>
<dbReference type="PANTHER" id="PTHR43738">
    <property type="entry name" value="ABC TRANSPORTER, MEMBRANE PROTEIN"/>
    <property type="match status" value="1"/>
</dbReference>
<feature type="transmembrane region" description="Helical" evidence="6">
    <location>
        <begin position="363"/>
        <end position="381"/>
    </location>
</feature>
<evidence type="ECO:0000259" key="7">
    <source>
        <dbReference type="Pfam" id="PF02687"/>
    </source>
</evidence>
<feature type="transmembrane region" description="Helical" evidence="6">
    <location>
        <begin position="269"/>
        <end position="288"/>
    </location>
</feature>
<reference evidence="8 9" key="1">
    <citation type="submission" date="2015-10" db="EMBL/GenBank/DDBJ databases">
        <title>Draft Genome of Actinomyces odontolyticus subsp. actinosynbacter strain XH001.</title>
        <authorList>
            <person name="Mclean J.S."/>
            <person name="He X."/>
        </authorList>
    </citation>
    <scope>NUCLEOTIDE SEQUENCE [LARGE SCALE GENOMIC DNA]</scope>
    <source>
        <strain evidence="8 9">XH001</strain>
    </source>
</reference>
<evidence type="ECO:0000256" key="5">
    <source>
        <dbReference type="ARBA" id="ARBA00023136"/>
    </source>
</evidence>
<gene>
    <name evidence="8" type="ORF">APY09_09150</name>
</gene>
<dbReference type="AlphaFoldDB" id="A0A0V8RRV5"/>
<dbReference type="EMBL" id="LLVT01000003">
    <property type="protein sequence ID" value="KSW10650.1"/>
    <property type="molecule type" value="Genomic_DNA"/>
</dbReference>
<dbReference type="GO" id="GO:0005886">
    <property type="term" value="C:plasma membrane"/>
    <property type="evidence" value="ECO:0007669"/>
    <property type="project" value="UniProtKB-SubCell"/>
</dbReference>
<evidence type="ECO:0000256" key="2">
    <source>
        <dbReference type="ARBA" id="ARBA00022475"/>
    </source>
</evidence>
<dbReference type="InterPro" id="IPR003838">
    <property type="entry name" value="ABC3_permease_C"/>
</dbReference>